<evidence type="ECO:0000256" key="5">
    <source>
        <dbReference type="ARBA" id="ARBA00023004"/>
    </source>
</evidence>
<dbReference type="Pfam" id="PF00067">
    <property type="entry name" value="p450"/>
    <property type="match status" value="1"/>
</dbReference>
<dbReference type="GO" id="GO:0016125">
    <property type="term" value="P:sterol metabolic process"/>
    <property type="evidence" value="ECO:0007669"/>
    <property type="project" value="TreeGrafter"/>
</dbReference>
<dbReference type="PRINTS" id="PR00385">
    <property type="entry name" value="P450"/>
</dbReference>
<evidence type="ECO:0000256" key="6">
    <source>
        <dbReference type="ARBA" id="ARBA00023033"/>
    </source>
</evidence>
<dbReference type="Gene3D" id="1.10.630.10">
    <property type="entry name" value="Cytochrome P450"/>
    <property type="match status" value="1"/>
</dbReference>
<proteinExistence type="inferred from homology"/>
<keyword evidence="4 8" id="KW-0560">Oxidoreductase</keyword>
<keyword evidence="10" id="KW-1185">Reference proteome</keyword>
<organism evidence="9 10">
    <name type="scientific">Leptolyngbya boryana NIES-2135</name>
    <dbReference type="NCBI Taxonomy" id="1973484"/>
    <lineage>
        <taxon>Bacteria</taxon>
        <taxon>Bacillati</taxon>
        <taxon>Cyanobacteriota</taxon>
        <taxon>Cyanophyceae</taxon>
        <taxon>Leptolyngbyales</taxon>
        <taxon>Leptolyngbyaceae</taxon>
        <taxon>Leptolyngbya group</taxon>
        <taxon>Leptolyngbya</taxon>
    </lineage>
</organism>
<dbReference type="InterPro" id="IPR002401">
    <property type="entry name" value="Cyt_P450_E_grp-I"/>
</dbReference>
<comment type="cofactor">
    <cofactor evidence="7">
        <name>heme</name>
        <dbReference type="ChEBI" id="CHEBI:30413"/>
    </cofactor>
</comment>
<evidence type="ECO:0000256" key="7">
    <source>
        <dbReference type="PIRSR" id="PIRSR602401-1"/>
    </source>
</evidence>
<dbReference type="InterPro" id="IPR036396">
    <property type="entry name" value="Cyt_P450_sf"/>
</dbReference>
<name>A0A1Z4JK90_LEPBY</name>
<dbReference type="GO" id="GO:0016705">
    <property type="term" value="F:oxidoreductase activity, acting on paired donors, with incorporation or reduction of molecular oxygen"/>
    <property type="evidence" value="ECO:0007669"/>
    <property type="project" value="InterPro"/>
</dbReference>
<feature type="binding site" description="axial binding residue" evidence="7">
    <location>
        <position position="382"/>
    </location>
    <ligand>
        <name>heme</name>
        <dbReference type="ChEBI" id="CHEBI:30413"/>
    </ligand>
    <ligandPart>
        <name>Fe</name>
        <dbReference type="ChEBI" id="CHEBI:18248"/>
    </ligandPart>
</feature>
<evidence type="ECO:0000313" key="10">
    <source>
        <dbReference type="Proteomes" id="UP000217895"/>
    </source>
</evidence>
<evidence type="ECO:0000256" key="3">
    <source>
        <dbReference type="ARBA" id="ARBA00022723"/>
    </source>
</evidence>
<evidence type="ECO:0000256" key="4">
    <source>
        <dbReference type="ARBA" id="ARBA00023002"/>
    </source>
</evidence>
<evidence type="ECO:0000256" key="2">
    <source>
        <dbReference type="ARBA" id="ARBA00022617"/>
    </source>
</evidence>
<reference evidence="9 10" key="1">
    <citation type="submission" date="2017-06" db="EMBL/GenBank/DDBJ databases">
        <title>Genome sequencing of cyanobaciteial culture collection at National Institute for Environmental Studies (NIES).</title>
        <authorList>
            <person name="Hirose Y."/>
            <person name="Shimura Y."/>
            <person name="Fujisawa T."/>
            <person name="Nakamura Y."/>
            <person name="Kawachi M."/>
        </authorList>
    </citation>
    <scope>NUCLEOTIDE SEQUENCE [LARGE SCALE GENOMIC DNA]</scope>
    <source>
        <strain evidence="9 10">NIES-2135</strain>
    </source>
</reference>
<dbReference type="PANTHER" id="PTHR24286:SF384">
    <property type="entry name" value="P450, PUTATIVE (EUROFUNG)-RELATED"/>
    <property type="match status" value="1"/>
</dbReference>
<dbReference type="PRINTS" id="PR00463">
    <property type="entry name" value="EP450I"/>
</dbReference>
<gene>
    <name evidence="9" type="ORF">NIES2135_39950</name>
</gene>
<dbReference type="AlphaFoldDB" id="A0A1Z4JK90"/>
<dbReference type="GO" id="GO:0005506">
    <property type="term" value="F:iron ion binding"/>
    <property type="evidence" value="ECO:0007669"/>
    <property type="project" value="InterPro"/>
</dbReference>
<dbReference type="GO" id="GO:0020037">
    <property type="term" value="F:heme binding"/>
    <property type="evidence" value="ECO:0007669"/>
    <property type="project" value="InterPro"/>
</dbReference>
<keyword evidence="5 7" id="KW-0408">Iron</keyword>
<dbReference type="PANTHER" id="PTHR24286">
    <property type="entry name" value="CYTOCHROME P450 26"/>
    <property type="match status" value="1"/>
</dbReference>
<sequence length="436" mass="49377">MSSSLPLPPGSSGLPVIGETFGFLNDPDFSTKRHKQFGNVFRTNLFGRSTIVLSGVDAVRFVLLNENQYFVISWPPSVKTLLGSASVPVQQGSLHQQRRKLLVQAFQPRALASYIPTMTSITQNYLDRWAQKETIRWYPELRNYTLDIACQLIVGISSGSQTRFGELFEIWVKGLFSVPLKLPGTKFSQALTSRQLLLDEIERVVKARQSQENIESDSLSLLLNAKDEEGNRLSIDELKDQVLTLLFAGHETLTSAIASFCLLMAQHPAILERLRAEQSQFKNDDLLTLEDLKQMDFLDQVLKEVLRVVSPVGGGFREVIQECEFDGYKIPKGSQVLYEIGQTHQDSTLYPNPKQFDPERFNPEQKLEPFSHVPFGGGIRECLGKEFARLEMRIFAALLVRNYEWELVPGQNLDLQMIPTPQPKDGLQVKFRRKAS</sequence>
<evidence type="ECO:0000313" key="9">
    <source>
        <dbReference type="EMBL" id="BAY57131.1"/>
    </source>
</evidence>
<dbReference type="SUPFAM" id="SSF48264">
    <property type="entry name" value="Cytochrome P450"/>
    <property type="match status" value="1"/>
</dbReference>
<dbReference type="InterPro" id="IPR001128">
    <property type="entry name" value="Cyt_P450"/>
</dbReference>
<dbReference type="EMBL" id="AP018203">
    <property type="protein sequence ID" value="BAY57131.1"/>
    <property type="molecule type" value="Genomic_DNA"/>
</dbReference>
<dbReference type="SMR" id="A0A1Z4JK90"/>
<dbReference type="CDD" id="cd11044">
    <property type="entry name" value="CYP120A1_CYP26-like"/>
    <property type="match status" value="1"/>
</dbReference>
<comment type="similarity">
    <text evidence="1 8">Belongs to the cytochrome P450 family.</text>
</comment>
<keyword evidence="2 7" id="KW-0349">Heme</keyword>
<keyword evidence="6 8" id="KW-0503">Monooxygenase</keyword>
<dbReference type="InterPro" id="IPR017972">
    <property type="entry name" value="Cyt_P450_CS"/>
</dbReference>
<evidence type="ECO:0000256" key="1">
    <source>
        <dbReference type="ARBA" id="ARBA00010617"/>
    </source>
</evidence>
<evidence type="ECO:0000256" key="8">
    <source>
        <dbReference type="RuleBase" id="RU000461"/>
    </source>
</evidence>
<dbReference type="Proteomes" id="UP000217895">
    <property type="component" value="Chromosome"/>
</dbReference>
<keyword evidence="3 7" id="KW-0479">Metal-binding</keyword>
<accession>A0A1Z4JK90</accession>
<dbReference type="PROSITE" id="PS00086">
    <property type="entry name" value="CYTOCHROME_P450"/>
    <property type="match status" value="1"/>
</dbReference>
<protein>
    <submittedName>
        <fullName evidence="9">Cytochrome P450</fullName>
    </submittedName>
</protein>
<dbReference type="GO" id="GO:0004497">
    <property type="term" value="F:monooxygenase activity"/>
    <property type="evidence" value="ECO:0007669"/>
    <property type="project" value="UniProtKB-KW"/>
</dbReference>